<evidence type="ECO:0000259" key="5">
    <source>
        <dbReference type="PROSITE" id="PS50011"/>
    </source>
</evidence>
<comment type="caution">
    <text evidence="6">The sequence shown here is derived from an EMBL/GenBank/DDBJ whole genome shotgun (WGS) entry which is preliminary data.</text>
</comment>
<dbReference type="InterPro" id="IPR054000">
    <property type="entry name" value="MLKL_N"/>
</dbReference>
<dbReference type="Gene3D" id="1.20.930.20">
    <property type="entry name" value="Adaptor protein Cbl, N-terminal domain"/>
    <property type="match status" value="1"/>
</dbReference>
<sequence length="760" mass="85645">MTQNYDDVKQAGLSIVDISTTVLVEAGNIVPIISIITSTFREIIDLAEKAGHNKKVCRRLAERIRVANQTVTQLKSEGNDLALRSYVKALKNAKEFIIKISRASTFMKLVTAHEIEKDYQDVTEEFDNAIAQLGLTQCVRTRHDIDEDRKLFLSEIKTSLYVIEEVMKDLWKNEKDVKEKIHLFEQKLENIREAVVNVHKEGEISPSLQKSKIPSAQITDCDEDEEVRRGGGQIVKKMFISQTVAQKEIGHIGSLPRSLNVIEKQVAILTELKNCQNIITFYGTMQRAGKLYIISEWAEIGDLHQYLKTNKNLPWEFKYKIASEIAGGLAFCHVYDILHHDIRSHNILLTDNYTAKISNFSSARKETDDTTQVKDITFRYRWLAPEKLANYGGNEYTKQCDIYSFGIVLWELASQEVPFSNVTVTTDLINKITVLHERPPPVPGTHPAYEKMMTQAWHQRPIKRPTADNIFKELKNLRAPGSKISGAESISHYAALSATYRSGNSRGSSHSYESSISSISSNLDSRDSTYSYPSSVSSVSSNFTGSELLNPYEDNSSINHDEQIDYGADSGQVMLQILPPIPHDFPDVSEAKKLHSLKKYEEAWPIFKLHADHGNAIAEFYVGYYLIAGDRGVPQDKSMAIEYFRRSAEKNVPDAQFRYGVALLNGEGITKSAINDKIAIENLEKAANQGNPNAMFNFGDLLINGAHGVTQDLEQGALWMKKAHQKGHPHAYQKLADRYKALNMPVPDEIKEGIKIRGRC</sequence>
<keyword evidence="4" id="KW-0067">ATP-binding</keyword>
<gene>
    <name evidence="6" type="ORF">AMORRO_LOCUS1770</name>
</gene>
<dbReference type="Gene3D" id="1.10.510.10">
    <property type="entry name" value="Transferase(Phosphotransferase) domain 1"/>
    <property type="match status" value="1"/>
</dbReference>
<dbReference type="PROSITE" id="PS00109">
    <property type="entry name" value="PROTEIN_KINASE_TYR"/>
    <property type="match status" value="1"/>
</dbReference>
<keyword evidence="3" id="KW-0418">Kinase</keyword>
<dbReference type="OrthoDB" id="2314769at2759"/>
<dbReference type="PANTHER" id="PTHR44329:SF288">
    <property type="entry name" value="MITOGEN-ACTIVATED PROTEIN KINASE KINASE KINASE 20"/>
    <property type="match status" value="1"/>
</dbReference>
<dbReference type="InterPro" id="IPR011990">
    <property type="entry name" value="TPR-like_helical_dom_sf"/>
</dbReference>
<dbReference type="InterPro" id="IPR011009">
    <property type="entry name" value="Kinase-like_dom_sf"/>
</dbReference>
<dbReference type="InterPro" id="IPR008266">
    <property type="entry name" value="Tyr_kinase_AS"/>
</dbReference>
<dbReference type="Pfam" id="PF07714">
    <property type="entry name" value="PK_Tyr_Ser-Thr"/>
    <property type="match status" value="1"/>
</dbReference>
<evidence type="ECO:0000256" key="1">
    <source>
        <dbReference type="ARBA" id="ARBA00022679"/>
    </source>
</evidence>
<keyword evidence="1" id="KW-0808">Transferase</keyword>
<dbReference type="Proteomes" id="UP000789342">
    <property type="component" value="Unassembled WGS sequence"/>
</dbReference>
<accession>A0A9N8Z4W6</accession>
<dbReference type="SMART" id="SM00671">
    <property type="entry name" value="SEL1"/>
    <property type="match status" value="3"/>
</dbReference>
<dbReference type="InterPro" id="IPR006597">
    <property type="entry name" value="Sel1-like"/>
</dbReference>
<evidence type="ECO:0000313" key="6">
    <source>
        <dbReference type="EMBL" id="CAG8469089.1"/>
    </source>
</evidence>
<dbReference type="InterPro" id="IPR051681">
    <property type="entry name" value="Ser/Thr_Kinases-Pseudokinases"/>
</dbReference>
<evidence type="ECO:0000313" key="7">
    <source>
        <dbReference type="Proteomes" id="UP000789342"/>
    </source>
</evidence>
<dbReference type="Pfam" id="PF08238">
    <property type="entry name" value="Sel1"/>
    <property type="match status" value="3"/>
</dbReference>
<dbReference type="Pfam" id="PF22215">
    <property type="entry name" value="MLKL_N"/>
    <property type="match status" value="1"/>
</dbReference>
<dbReference type="InterPro" id="IPR036537">
    <property type="entry name" value="Adaptor_Cbl_N_dom_sf"/>
</dbReference>
<evidence type="ECO:0000256" key="3">
    <source>
        <dbReference type="ARBA" id="ARBA00022777"/>
    </source>
</evidence>
<dbReference type="InterPro" id="IPR059179">
    <property type="entry name" value="MLKL-like_MCAfunc"/>
</dbReference>
<feature type="domain" description="Protein kinase" evidence="5">
    <location>
        <begin position="221"/>
        <end position="477"/>
    </location>
</feature>
<evidence type="ECO:0000256" key="2">
    <source>
        <dbReference type="ARBA" id="ARBA00022741"/>
    </source>
</evidence>
<name>A0A9N8Z4W6_9GLOM</name>
<proteinExistence type="predicted"/>
<dbReference type="AlphaFoldDB" id="A0A9N8Z4W6"/>
<keyword evidence="7" id="KW-1185">Reference proteome</keyword>
<dbReference type="Gene3D" id="1.25.40.10">
    <property type="entry name" value="Tetratricopeptide repeat domain"/>
    <property type="match status" value="1"/>
</dbReference>
<dbReference type="GO" id="GO:0005524">
    <property type="term" value="F:ATP binding"/>
    <property type="evidence" value="ECO:0007669"/>
    <property type="project" value="UniProtKB-KW"/>
</dbReference>
<dbReference type="SUPFAM" id="SSF81901">
    <property type="entry name" value="HCP-like"/>
    <property type="match status" value="1"/>
</dbReference>
<keyword evidence="2" id="KW-0547">Nucleotide-binding</keyword>
<dbReference type="SUPFAM" id="SSF56112">
    <property type="entry name" value="Protein kinase-like (PK-like)"/>
    <property type="match status" value="1"/>
</dbReference>
<dbReference type="EMBL" id="CAJVPV010000679">
    <property type="protein sequence ID" value="CAG8469089.1"/>
    <property type="molecule type" value="Genomic_DNA"/>
</dbReference>
<dbReference type="GO" id="GO:0007166">
    <property type="term" value="P:cell surface receptor signaling pathway"/>
    <property type="evidence" value="ECO:0007669"/>
    <property type="project" value="InterPro"/>
</dbReference>
<organism evidence="6 7">
    <name type="scientific">Acaulospora morrowiae</name>
    <dbReference type="NCBI Taxonomy" id="94023"/>
    <lineage>
        <taxon>Eukaryota</taxon>
        <taxon>Fungi</taxon>
        <taxon>Fungi incertae sedis</taxon>
        <taxon>Mucoromycota</taxon>
        <taxon>Glomeromycotina</taxon>
        <taxon>Glomeromycetes</taxon>
        <taxon>Diversisporales</taxon>
        <taxon>Acaulosporaceae</taxon>
        <taxon>Acaulospora</taxon>
    </lineage>
</organism>
<dbReference type="PANTHER" id="PTHR44329">
    <property type="entry name" value="SERINE/THREONINE-PROTEIN KINASE TNNI3K-RELATED"/>
    <property type="match status" value="1"/>
</dbReference>
<dbReference type="PROSITE" id="PS50011">
    <property type="entry name" value="PROTEIN_KINASE_DOM"/>
    <property type="match status" value="1"/>
</dbReference>
<reference evidence="6" key="1">
    <citation type="submission" date="2021-06" db="EMBL/GenBank/DDBJ databases">
        <authorList>
            <person name="Kallberg Y."/>
            <person name="Tangrot J."/>
            <person name="Rosling A."/>
        </authorList>
    </citation>
    <scope>NUCLEOTIDE SEQUENCE</scope>
    <source>
        <strain evidence="6">CL551</strain>
    </source>
</reference>
<dbReference type="CDD" id="cd21037">
    <property type="entry name" value="MLKL_NTD"/>
    <property type="match status" value="1"/>
</dbReference>
<dbReference type="InterPro" id="IPR001245">
    <property type="entry name" value="Ser-Thr/Tyr_kinase_cat_dom"/>
</dbReference>
<evidence type="ECO:0000256" key="4">
    <source>
        <dbReference type="ARBA" id="ARBA00022840"/>
    </source>
</evidence>
<dbReference type="InterPro" id="IPR000719">
    <property type="entry name" value="Prot_kinase_dom"/>
</dbReference>
<protein>
    <submittedName>
        <fullName evidence="6">3725_t:CDS:1</fullName>
    </submittedName>
</protein>
<dbReference type="GO" id="GO:0004674">
    <property type="term" value="F:protein serine/threonine kinase activity"/>
    <property type="evidence" value="ECO:0007669"/>
    <property type="project" value="TreeGrafter"/>
</dbReference>